<protein>
    <submittedName>
        <fullName evidence="2">Uncharacterized protein</fullName>
    </submittedName>
</protein>
<reference evidence="2 3" key="1">
    <citation type="submission" date="2018-06" db="EMBL/GenBank/DDBJ databases">
        <authorList>
            <consortium name="Pathogen Informatics"/>
            <person name="Doyle S."/>
        </authorList>
    </citation>
    <scope>NUCLEOTIDE SEQUENCE [LARGE SCALE GENOMIC DNA]</scope>
    <source>
        <strain evidence="2 3">NCTC13294</strain>
    </source>
</reference>
<dbReference type="Proteomes" id="UP000254572">
    <property type="component" value="Unassembled WGS sequence"/>
</dbReference>
<keyword evidence="1" id="KW-0812">Transmembrane</keyword>
<feature type="transmembrane region" description="Helical" evidence="1">
    <location>
        <begin position="74"/>
        <end position="96"/>
    </location>
</feature>
<proteinExistence type="predicted"/>
<feature type="transmembrane region" description="Helical" evidence="1">
    <location>
        <begin position="153"/>
        <end position="174"/>
    </location>
</feature>
<evidence type="ECO:0000313" key="3">
    <source>
        <dbReference type="Proteomes" id="UP000254572"/>
    </source>
</evidence>
<dbReference type="RefSeq" id="WP_115611620.1">
    <property type="nucleotide sequence ID" value="NZ_JBHLZC010000005.1"/>
</dbReference>
<keyword evidence="1" id="KW-1133">Transmembrane helix</keyword>
<dbReference type="EMBL" id="UFUW01000001">
    <property type="protein sequence ID" value="SUX22739.1"/>
    <property type="molecule type" value="Genomic_DNA"/>
</dbReference>
<dbReference type="AlphaFoldDB" id="A0A381E7S6"/>
<gene>
    <name evidence="2" type="ORF">NCTC13294_01328</name>
</gene>
<name>A0A381E7S6_9GAMM</name>
<evidence type="ECO:0000313" key="2">
    <source>
        <dbReference type="EMBL" id="SUX22739.1"/>
    </source>
</evidence>
<organism evidence="2 3">
    <name type="scientific">Cardiobacterium valvarum</name>
    <dbReference type="NCBI Taxonomy" id="194702"/>
    <lineage>
        <taxon>Bacteria</taxon>
        <taxon>Pseudomonadati</taxon>
        <taxon>Pseudomonadota</taxon>
        <taxon>Gammaproteobacteria</taxon>
        <taxon>Cardiobacteriales</taxon>
        <taxon>Cardiobacteriaceae</taxon>
        <taxon>Cardiobacterium</taxon>
    </lineage>
</organism>
<dbReference type="OrthoDB" id="5673648at2"/>
<evidence type="ECO:0000256" key="1">
    <source>
        <dbReference type="SAM" id="Phobius"/>
    </source>
</evidence>
<keyword evidence="3" id="KW-1185">Reference proteome</keyword>
<sequence length="403" mass="44994">MIVIGHFSTLRGAGHKLYTGLSAATTALRELWQSTPWRLGWRAVAIGITGYWVLRAGTLTDPLLQVMANTLTVLTGLLLSGSVLVTLLRMLLSFGVRKQPSAAARSFDCTVARSGLYWILDIILFLFSAIVLLQAVGPVVLQAAREYPERMAAAGLASGIFILLVLSAVMLLLFRRQDALRIRLEEMVPEDDPVAARLKQLKTELRATHTAPRPFEQQQMAAYLAGQVLCCAALPRVPARIDTRMYSPVDWDFLDAMAAGMDSLRRLRELEDWLLLCLLAGGAADIRLRDSLSRPLVRQAADDNARWQVAIRDYLAFYYRQTYFPNPRNAVEAMWAEQIDTIVDILHGQQMGIVTSFVNQNETVLRELATLIRSKSVLSRDDLQPFFARVTFPDHFPRPGGVV</sequence>
<feature type="transmembrane region" description="Helical" evidence="1">
    <location>
        <begin position="116"/>
        <end position="141"/>
    </location>
</feature>
<accession>A0A381E7S6</accession>
<keyword evidence="1" id="KW-0472">Membrane</keyword>
<feature type="transmembrane region" description="Helical" evidence="1">
    <location>
        <begin position="39"/>
        <end position="54"/>
    </location>
</feature>